<name>Q1N4I0_9GAMM</name>
<evidence type="ECO:0000256" key="2">
    <source>
        <dbReference type="SAM" id="SignalP"/>
    </source>
</evidence>
<gene>
    <name evidence="3" type="ORF">RED65_01770</name>
</gene>
<evidence type="ECO:0000256" key="1">
    <source>
        <dbReference type="SAM" id="MobiDB-lite"/>
    </source>
</evidence>
<proteinExistence type="predicted"/>
<dbReference type="RefSeq" id="WP_007017832.1">
    <property type="nucleotide sequence ID" value="NZ_CH724114.1"/>
</dbReference>
<evidence type="ECO:0000313" key="4">
    <source>
        <dbReference type="Proteomes" id="UP000004263"/>
    </source>
</evidence>
<dbReference type="EMBL" id="AAQH01000002">
    <property type="protein sequence ID" value="EAT13448.1"/>
    <property type="molecule type" value="Genomic_DNA"/>
</dbReference>
<comment type="caution">
    <text evidence="3">The sequence shown here is derived from an EMBL/GenBank/DDBJ whole genome shotgun (WGS) entry which is preliminary data.</text>
</comment>
<dbReference type="HOGENOM" id="CLU_1101190_0_0_6"/>
<organism evidence="3 4">
    <name type="scientific">Bermanella marisrubri</name>
    <dbReference type="NCBI Taxonomy" id="207949"/>
    <lineage>
        <taxon>Bacteria</taxon>
        <taxon>Pseudomonadati</taxon>
        <taxon>Pseudomonadota</taxon>
        <taxon>Gammaproteobacteria</taxon>
        <taxon>Oceanospirillales</taxon>
        <taxon>Oceanospirillaceae</taxon>
        <taxon>Bermanella</taxon>
    </lineage>
</organism>
<reference evidence="3 4" key="1">
    <citation type="submission" date="2006-03" db="EMBL/GenBank/DDBJ databases">
        <authorList>
            <person name="Pinhassi J."/>
            <person name="Pedros-Alio C."/>
            <person name="Ferriera S."/>
            <person name="Johnson J."/>
            <person name="Kravitz S."/>
            <person name="Halpern A."/>
            <person name="Remington K."/>
            <person name="Beeson K."/>
            <person name="Tran B."/>
            <person name="Rogers Y.-H."/>
            <person name="Friedman R."/>
            <person name="Venter J.C."/>
        </authorList>
    </citation>
    <scope>NUCLEOTIDE SEQUENCE [LARGE SCALE GENOMIC DNA]</scope>
    <source>
        <strain evidence="3 4">RED65</strain>
    </source>
</reference>
<protein>
    <recommendedName>
        <fullName evidence="5">Lipoprotein</fullName>
    </recommendedName>
</protein>
<feature type="region of interest" description="Disordered" evidence="1">
    <location>
        <begin position="22"/>
        <end position="42"/>
    </location>
</feature>
<feature type="signal peptide" evidence="2">
    <location>
        <begin position="1"/>
        <end position="17"/>
    </location>
</feature>
<keyword evidence="2" id="KW-0732">Signal</keyword>
<dbReference type="PROSITE" id="PS51257">
    <property type="entry name" value="PROKAR_LIPOPROTEIN"/>
    <property type="match status" value="1"/>
</dbReference>
<dbReference type="OrthoDB" id="6120411at2"/>
<evidence type="ECO:0000313" key="3">
    <source>
        <dbReference type="EMBL" id="EAT13448.1"/>
    </source>
</evidence>
<accession>Q1N4I0</accession>
<sequence length="252" mass="27352">MKKLVIFPLTMALVACGGGSSSDGIGDDDLNPTPKPSPDSRQAIDCSQDKSSVFQFPIPEYPGIPTAYTHNEGGGFDPENFFALAELGIMLGVSKSEEGMDHTGPTWRIVDESLTTTIEYALNGSNETWTITKDGVDSGGDQYDEHVYLEVEQPATCGLSIRTYDDSGNLEGDFVLLAYEWTFTSYEEGQLTGQTVTEINLDRSGKTTSRNYKEPLPDYPVTIVEWDSTGEDVLIKTCKTTAGTNCQTAVAP</sequence>
<feature type="chain" id="PRO_5004194830" description="Lipoprotein" evidence="2">
    <location>
        <begin position="18"/>
        <end position="252"/>
    </location>
</feature>
<dbReference type="STRING" id="207949.RED65_01770"/>
<keyword evidence="4" id="KW-1185">Reference proteome</keyword>
<dbReference type="Proteomes" id="UP000004263">
    <property type="component" value="Unassembled WGS sequence"/>
</dbReference>
<dbReference type="AlphaFoldDB" id="Q1N4I0"/>
<evidence type="ECO:0008006" key="5">
    <source>
        <dbReference type="Google" id="ProtNLM"/>
    </source>
</evidence>